<dbReference type="PRINTS" id="PR01345">
    <property type="entry name" value="CERVTRCPTASE"/>
</dbReference>
<keyword evidence="2" id="KW-1185">Reference proteome</keyword>
<organism evidence="1 2">
    <name type="scientific">Grus japonensis</name>
    <name type="common">Japanese crane</name>
    <name type="synonym">Red-crowned crane</name>
    <dbReference type="NCBI Taxonomy" id="30415"/>
    <lineage>
        <taxon>Eukaryota</taxon>
        <taxon>Metazoa</taxon>
        <taxon>Chordata</taxon>
        <taxon>Craniata</taxon>
        <taxon>Vertebrata</taxon>
        <taxon>Euteleostomi</taxon>
        <taxon>Archelosauria</taxon>
        <taxon>Archosauria</taxon>
        <taxon>Dinosauria</taxon>
        <taxon>Saurischia</taxon>
        <taxon>Theropoda</taxon>
        <taxon>Coelurosauria</taxon>
        <taxon>Aves</taxon>
        <taxon>Neognathae</taxon>
        <taxon>Neoaves</taxon>
        <taxon>Gruiformes</taxon>
        <taxon>Gruidae</taxon>
        <taxon>Grus</taxon>
    </lineage>
</organism>
<evidence type="ECO:0000313" key="2">
    <source>
        <dbReference type="Proteomes" id="UP001623348"/>
    </source>
</evidence>
<reference evidence="1 2" key="1">
    <citation type="submission" date="2024-06" db="EMBL/GenBank/DDBJ databases">
        <title>The draft genome of Grus japonensis, version 3.</title>
        <authorList>
            <person name="Nabeshima K."/>
            <person name="Suzuki S."/>
            <person name="Onuma M."/>
        </authorList>
    </citation>
    <scope>NUCLEOTIDE SEQUENCE [LARGE SCALE GENOMIC DNA]</scope>
    <source>
        <strain evidence="1 2">451A</strain>
    </source>
</reference>
<protein>
    <submittedName>
        <fullName evidence="1">cAMP-dependent protein kinase inhibitor alpha</fullName>
    </submittedName>
</protein>
<dbReference type="GO" id="GO:0004860">
    <property type="term" value="F:protein kinase inhibitor activity"/>
    <property type="evidence" value="ECO:0007669"/>
    <property type="project" value="UniProtKB-KW"/>
</dbReference>
<evidence type="ECO:0000313" key="1">
    <source>
        <dbReference type="EMBL" id="GAB0186763.1"/>
    </source>
</evidence>
<sequence length="207" mass="22730">MGDTKLSGAVDMPEGQDAIQRDLDKLEKWDHVNLMRFNKAECKVLHMGQGNPWYQYRLGDKGIESSPAEKDLGVLVDEKLDMTCQRVLCSPESPPYPELNQKCDQQVEGGDSAPLLCSHETPPGVLCPPPNTDMDLLEWVQRRAMIIRGLEHLSHEERPRAGLVQPGEEKALGRPYCGLSILKGGRKMGTGFSAGPVVIGQGVTALN</sequence>
<dbReference type="PANTHER" id="PTHR33332">
    <property type="entry name" value="REVERSE TRANSCRIPTASE DOMAIN-CONTAINING PROTEIN"/>
    <property type="match status" value="1"/>
</dbReference>
<dbReference type="AlphaFoldDB" id="A0ABC9WMT5"/>
<dbReference type="EMBL" id="BAAFJT010000003">
    <property type="protein sequence ID" value="GAB0186763.1"/>
    <property type="molecule type" value="Genomic_DNA"/>
</dbReference>
<proteinExistence type="predicted"/>
<keyword evidence="1" id="KW-0649">Protein kinase inhibitor</keyword>
<name>A0ABC9WMT5_GRUJA</name>
<dbReference type="Proteomes" id="UP001623348">
    <property type="component" value="Unassembled WGS sequence"/>
</dbReference>
<accession>A0ABC9WMT5</accession>
<comment type="caution">
    <text evidence="1">The sequence shown here is derived from an EMBL/GenBank/DDBJ whole genome shotgun (WGS) entry which is preliminary data.</text>
</comment>
<gene>
    <name evidence="1" type="ORF">GRJ2_001141600</name>
</gene>